<dbReference type="PRINTS" id="PR00032">
    <property type="entry name" value="HTHARAC"/>
</dbReference>
<dbReference type="InterPro" id="IPR009057">
    <property type="entry name" value="Homeodomain-like_sf"/>
</dbReference>
<reference evidence="5 6" key="1">
    <citation type="submission" date="2017-06" db="EMBL/GenBank/DDBJ databases">
        <authorList>
            <consortium name="Pathogen Informatics"/>
        </authorList>
    </citation>
    <scope>NUCLEOTIDE SEQUENCE [LARGE SCALE GENOMIC DNA]</scope>
    <source>
        <strain evidence="5 6">NCTC10570</strain>
    </source>
</reference>
<dbReference type="InterPro" id="IPR014710">
    <property type="entry name" value="RmlC-like_jellyroll"/>
</dbReference>
<evidence type="ECO:0000256" key="3">
    <source>
        <dbReference type="ARBA" id="ARBA00023163"/>
    </source>
</evidence>
<evidence type="ECO:0000313" key="6">
    <source>
        <dbReference type="Proteomes" id="UP000215383"/>
    </source>
</evidence>
<dbReference type="PROSITE" id="PS00041">
    <property type="entry name" value="HTH_ARAC_FAMILY_1"/>
    <property type="match status" value="1"/>
</dbReference>
<keyword evidence="3" id="KW-0804">Transcription</keyword>
<dbReference type="GO" id="GO:0003700">
    <property type="term" value="F:DNA-binding transcription factor activity"/>
    <property type="evidence" value="ECO:0007669"/>
    <property type="project" value="InterPro"/>
</dbReference>
<evidence type="ECO:0000259" key="4">
    <source>
        <dbReference type="PROSITE" id="PS01124"/>
    </source>
</evidence>
<dbReference type="Gene3D" id="1.10.10.60">
    <property type="entry name" value="Homeodomain-like"/>
    <property type="match status" value="2"/>
</dbReference>
<dbReference type="Gene3D" id="2.60.120.10">
    <property type="entry name" value="Jelly Rolls"/>
    <property type="match status" value="1"/>
</dbReference>
<keyword evidence="6" id="KW-1185">Reference proteome</keyword>
<keyword evidence="2" id="KW-0238">DNA-binding</keyword>
<proteinExistence type="predicted"/>
<dbReference type="PROSITE" id="PS01124">
    <property type="entry name" value="HTH_ARAC_FAMILY_2"/>
    <property type="match status" value="1"/>
</dbReference>
<accession>A0A239TX58</accession>
<dbReference type="GO" id="GO:0043565">
    <property type="term" value="F:sequence-specific DNA binding"/>
    <property type="evidence" value="ECO:0007669"/>
    <property type="project" value="InterPro"/>
</dbReference>
<dbReference type="Pfam" id="PF12833">
    <property type="entry name" value="HTH_18"/>
    <property type="match status" value="1"/>
</dbReference>
<name>A0A239TX58_9FIRM</name>
<dbReference type="CDD" id="cd02209">
    <property type="entry name" value="cupin_XRE_C"/>
    <property type="match status" value="1"/>
</dbReference>
<dbReference type="InterPro" id="IPR018062">
    <property type="entry name" value="HTH_AraC-typ_CS"/>
</dbReference>
<evidence type="ECO:0000313" key="5">
    <source>
        <dbReference type="EMBL" id="SNV02132.1"/>
    </source>
</evidence>
<dbReference type="Proteomes" id="UP000215383">
    <property type="component" value="Chromosome 1"/>
</dbReference>
<dbReference type="SUPFAM" id="SSF51215">
    <property type="entry name" value="Regulatory protein AraC"/>
    <property type="match status" value="1"/>
</dbReference>
<dbReference type="PANTHER" id="PTHR43280">
    <property type="entry name" value="ARAC-FAMILY TRANSCRIPTIONAL REGULATOR"/>
    <property type="match status" value="1"/>
</dbReference>
<dbReference type="EMBL" id="LT906446">
    <property type="protein sequence ID" value="SNV02132.1"/>
    <property type="molecule type" value="Genomic_DNA"/>
</dbReference>
<dbReference type="InterPro" id="IPR018060">
    <property type="entry name" value="HTH_AraC"/>
</dbReference>
<gene>
    <name evidence="5" type="primary">melR_3</name>
    <name evidence="5" type="ORF">SAMEA4364220_01541</name>
</gene>
<keyword evidence="1" id="KW-0805">Transcription regulation</keyword>
<dbReference type="InterPro" id="IPR037923">
    <property type="entry name" value="HTH-like"/>
</dbReference>
<dbReference type="SUPFAM" id="SSF46689">
    <property type="entry name" value="Homeodomain-like"/>
    <property type="match status" value="1"/>
</dbReference>
<dbReference type="RefSeq" id="WP_027890255.1">
    <property type="nucleotide sequence ID" value="NZ_LT906446.1"/>
</dbReference>
<dbReference type="InterPro" id="IPR020449">
    <property type="entry name" value="Tscrpt_reg_AraC-type_HTH"/>
</dbReference>
<evidence type="ECO:0000256" key="1">
    <source>
        <dbReference type="ARBA" id="ARBA00023015"/>
    </source>
</evidence>
<dbReference type="PANTHER" id="PTHR43280:SF28">
    <property type="entry name" value="HTH-TYPE TRANSCRIPTIONAL ACTIVATOR RHAS"/>
    <property type="match status" value="1"/>
</dbReference>
<organism evidence="5 6">
    <name type="scientific">Megamonas hypermegale</name>
    <dbReference type="NCBI Taxonomy" id="158847"/>
    <lineage>
        <taxon>Bacteria</taxon>
        <taxon>Bacillati</taxon>
        <taxon>Bacillota</taxon>
        <taxon>Negativicutes</taxon>
        <taxon>Selenomonadales</taxon>
        <taxon>Selenomonadaceae</taxon>
        <taxon>Megamonas</taxon>
    </lineage>
</organism>
<dbReference type="eggNOG" id="COG4977">
    <property type="taxonomic scope" value="Bacteria"/>
</dbReference>
<dbReference type="Pfam" id="PF02311">
    <property type="entry name" value="AraC_binding"/>
    <property type="match status" value="1"/>
</dbReference>
<dbReference type="GeneID" id="78507538"/>
<protein>
    <submittedName>
        <fullName evidence="5">Melibiose operon regulatory protein</fullName>
    </submittedName>
</protein>
<feature type="domain" description="HTH araC/xylS-type" evidence="4">
    <location>
        <begin position="196"/>
        <end position="294"/>
    </location>
</feature>
<evidence type="ECO:0000256" key="2">
    <source>
        <dbReference type="ARBA" id="ARBA00023125"/>
    </source>
</evidence>
<dbReference type="InterPro" id="IPR003313">
    <property type="entry name" value="AraC-bd"/>
</dbReference>
<dbReference type="SMART" id="SM00342">
    <property type="entry name" value="HTH_ARAC"/>
    <property type="match status" value="1"/>
</dbReference>
<dbReference type="eggNOG" id="COG1917">
    <property type="taxonomic scope" value="Bacteria"/>
</dbReference>
<dbReference type="AlphaFoldDB" id="A0A239TX58"/>
<sequence>MRDLLIDKNKQELKQHGNIQFPFRIGYEDIWQYYNGKFACHWHKEIEFTYVYQGRMKYHVNDKIYELKKGQCLFVNANTFHRGEHINKEECKYFAMTFNAHFLANEEELIYKKYILPIIYSKNLASFIFLPENKLEKKIIKQIKYIDKCYQKKSLFYEMEIKEHLLKLWQILWEIFESEIEIGMDKNYYKQLVKVKQIIEFIHIHYAEKITLKLIANNIHISISDCSHSFKKFMKESVFEYILYYRIQQSLYLLQSDDYSIMQIALKVGFNSSSYYSKLFKKYMKMTPREYKKLLNY</sequence>